<name>A0A428UWW8_9HYPO</name>
<dbReference type="Proteomes" id="UP000288429">
    <property type="component" value="Unassembled WGS sequence"/>
</dbReference>
<evidence type="ECO:0000256" key="1">
    <source>
        <dbReference type="SAM" id="Phobius"/>
    </source>
</evidence>
<protein>
    <submittedName>
        <fullName evidence="2">Uncharacterized protein</fullName>
    </submittedName>
</protein>
<keyword evidence="1" id="KW-0472">Membrane</keyword>
<gene>
    <name evidence="2" type="ORF">CDV31_002457</name>
</gene>
<comment type="caution">
    <text evidence="2">The sequence shown here is derived from an EMBL/GenBank/DDBJ whole genome shotgun (WGS) entry which is preliminary data.</text>
</comment>
<keyword evidence="3" id="KW-1185">Reference proteome</keyword>
<evidence type="ECO:0000313" key="2">
    <source>
        <dbReference type="EMBL" id="RSM18737.1"/>
    </source>
</evidence>
<dbReference type="EMBL" id="NIZV01000019">
    <property type="protein sequence ID" value="RSM18737.1"/>
    <property type="molecule type" value="Genomic_DNA"/>
</dbReference>
<evidence type="ECO:0000313" key="3">
    <source>
        <dbReference type="Proteomes" id="UP000288429"/>
    </source>
</evidence>
<keyword evidence="1" id="KW-1133">Transmembrane helix</keyword>
<sequence>MNWIEQGPVFDITEDELLEAVNMHKRFRMPLVAPRVVLTDLPNFDDITQYGVSEEIQQHLWSNEIARLLGAITSPEALAFKGSKALAIGSKSSYEMLAAMADHVWEALNIAAYDGEGLLATDVKELCKVDLLKSSRLVLVYLCGKEEDDDAPGIEDLFNFVDYLTAVLAQILCDAAEGKLFHLHILAQLVKLSAKIKTVSRRLQACAQISIEKGISDRKIDELDTEPLPEGMRGLQGELASLDSSSKKDSMRSVYYLQCAKYRHGIFDLLRFVLVPLRRTDKLTSNSATPYELCSAVYGMRFERFRTLVYQDHENDFSGTSDASTVNCARSSFRRLWAAVSHVRRFGSTYCQPPFTTTRDSSGTHSQSESIAIDHHDRLVGTRIVWGRGLVHSEMSPTHRTIFIESMSHIITVMIPFIMTSPIIACSMSEFITTASFTKRRYERHGEPIKPYAFDGYSTFFSITTLLPTENSAGRPIEWSWNPPSSSIFTGIGYEVRFPLDPRPASDNDLAMWGPIRRHQAKLDKSSNKMKTWILEEKGVMVRCKPFVLMLMLLCTILVVGGVSIGVAVGDRITGVDPFNITTYCWVIAAFILLVAKNVRVQNWPWNDFLHGRVLCKSISELSSVTGVNEQLILAKLLQDESISVLQTRGPYNKVFNRKSEDGFSIDRPLSTWAMLLGGLIMIVVEFERETGLVCLDLRRGTKCGLIQNMCVYESEGGEFIHCPRLPNEQDEEAYEGPNRIRLEKGNLVWLRTLGFYGNKKAVFI</sequence>
<keyword evidence="1" id="KW-0812">Transmembrane</keyword>
<feature type="transmembrane region" description="Helical" evidence="1">
    <location>
        <begin position="581"/>
        <end position="599"/>
    </location>
</feature>
<accession>A0A428UWW8</accession>
<feature type="transmembrane region" description="Helical" evidence="1">
    <location>
        <begin position="410"/>
        <end position="432"/>
    </location>
</feature>
<dbReference type="AlphaFoldDB" id="A0A428UWW8"/>
<reference evidence="2 3" key="1">
    <citation type="submission" date="2017-06" db="EMBL/GenBank/DDBJ databases">
        <title>Cmopartive genomic analysis of Ambrosia Fusariam Clade fungi.</title>
        <authorList>
            <person name="Stajich J.E."/>
            <person name="Carrillo J."/>
            <person name="Kijimoto T."/>
            <person name="Eskalen A."/>
            <person name="O'Donnell K."/>
            <person name="Kasson M."/>
        </authorList>
    </citation>
    <scope>NUCLEOTIDE SEQUENCE [LARGE SCALE GENOMIC DNA]</scope>
    <source>
        <strain evidence="2 3">NRRL 20438</strain>
    </source>
</reference>
<feature type="transmembrane region" description="Helical" evidence="1">
    <location>
        <begin position="547"/>
        <end position="569"/>
    </location>
</feature>
<proteinExistence type="predicted"/>
<organism evidence="2 3">
    <name type="scientific">Fusarium ambrosium</name>
    <dbReference type="NCBI Taxonomy" id="131363"/>
    <lineage>
        <taxon>Eukaryota</taxon>
        <taxon>Fungi</taxon>
        <taxon>Dikarya</taxon>
        <taxon>Ascomycota</taxon>
        <taxon>Pezizomycotina</taxon>
        <taxon>Sordariomycetes</taxon>
        <taxon>Hypocreomycetidae</taxon>
        <taxon>Hypocreales</taxon>
        <taxon>Nectriaceae</taxon>
        <taxon>Fusarium</taxon>
        <taxon>Fusarium solani species complex</taxon>
    </lineage>
</organism>